<name>A0ABY6CGR2_9HYPH</name>
<sequence>MIALTKPVAAVFRLPHWRLPRLTSTERRRKQAMIDLVHASPYLLRDIGVTEGMIAKRR</sequence>
<keyword evidence="2" id="KW-1185">Reference proteome</keyword>
<gene>
    <name evidence="1" type="ORF">N8A98_02930</name>
</gene>
<protein>
    <recommendedName>
        <fullName evidence="3">DUF1127 domain-containing protein</fullName>
    </recommendedName>
</protein>
<dbReference type="EMBL" id="CP104965">
    <property type="protein sequence ID" value="UXN70166.1"/>
    <property type="molecule type" value="Genomic_DNA"/>
</dbReference>
<evidence type="ECO:0000313" key="2">
    <source>
        <dbReference type="Proteomes" id="UP001061862"/>
    </source>
</evidence>
<evidence type="ECO:0008006" key="3">
    <source>
        <dbReference type="Google" id="ProtNLM"/>
    </source>
</evidence>
<evidence type="ECO:0000313" key="1">
    <source>
        <dbReference type="EMBL" id="UXN70166.1"/>
    </source>
</evidence>
<proteinExistence type="predicted"/>
<reference evidence="1 2" key="1">
    <citation type="submission" date="2022-09" db="EMBL/GenBank/DDBJ databases">
        <title>Interaction between co-microsymbionts with complementary sets of symbiotic genes in legume-rhizobium systems.</title>
        <authorList>
            <person name="Safronova V."/>
            <person name="Sazanova A."/>
            <person name="Afonin A."/>
            <person name="Chirak E."/>
        </authorList>
    </citation>
    <scope>NUCLEOTIDE SEQUENCE [LARGE SCALE GENOMIC DNA]</scope>
    <source>
        <strain evidence="1 2">A18/4-1</strain>
    </source>
</reference>
<accession>A0ABY6CGR2</accession>
<organism evidence="1 2">
    <name type="scientific">Devosia neptuniae</name>
    <dbReference type="NCBI Taxonomy" id="191302"/>
    <lineage>
        <taxon>Bacteria</taxon>
        <taxon>Pseudomonadati</taxon>
        <taxon>Pseudomonadota</taxon>
        <taxon>Alphaproteobacteria</taxon>
        <taxon>Hyphomicrobiales</taxon>
        <taxon>Devosiaceae</taxon>
        <taxon>Devosia</taxon>
    </lineage>
</organism>
<dbReference type="RefSeq" id="WP_262169013.1">
    <property type="nucleotide sequence ID" value="NZ_CP104965.1"/>
</dbReference>
<dbReference type="Proteomes" id="UP001061862">
    <property type="component" value="Chromosome"/>
</dbReference>